<proteinExistence type="inferred from homology"/>
<evidence type="ECO:0000256" key="3">
    <source>
        <dbReference type="ARBA" id="ARBA00022475"/>
    </source>
</evidence>
<comment type="caution">
    <text evidence="10">The sequence shown here is derived from an EMBL/GenBank/DDBJ whole genome shotgun (WGS) entry which is preliminary data.</text>
</comment>
<dbReference type="Proteomes" id="UP000542813">
    <property type="component" value="Unassembled WGS sequence"/>
</dbReference>
<evidence type="ECO:0000313" key="10">
    <source>
        <dbReference type="EMBL" id="MBB5791295.1"/>
    </source>
</evidence>
<reference evidence="10 11" key="1">
    <citation type="submission" date="2020-08" db="EMBL/GenBank/DDBJ databases">
        <title>Sequencing the genomes of 1000 actinobacteria strains.</title>
        <authorList>
            <person name="Klenk H.-P."/>
        </authorList>
    </citation>
    <scope>NUCLEOTIDE SEQUENCE [LARGE SCALE GENOMIC DNA]</scope>
    <source>
        <strain evidence="10 11">DSM 102122</strain>
    </source>
</reference>
<dbReference type="AlphaFoldDB" id="A0A7W9GWE5"/>
<keyword evidence="2 7" id="KW-0813">Transport</keyword>
<dbReference type="GO" id="GO:0055085">
    <property type="term" value="P:transmembrane transport"/>
    <property type="evidence" value="ECO:0007669"/>
    <property type="project" value="InterPro"/>
</dbReference>
<evidence type="ECO:0000313" key="11">
    <source>
        <dbReference type="Proteomes" id="UP000542813"/>
    </source>
</evidence>
<name>A0A7W9GWE5_9ACTN</name>
<accession>A0A7W9GWE5</accession>
<sequence length="315" mass="34771">MTTSVTPTLPSTAEQNRPAAGGAGRARRRRSTGWLYMAPAFVLVLVVTAYPLYFAARYSAFRMRMWEPVEFVGLGNYTHLLTEPRFLTNLLASAVYVFGGVLACAGIGLGLALALRGGGRWQRVLRTFILIPWITSEVVVAITWRWLLNPQYGPLTSVFERLGLPDFPNLFASETSALAALTLVNVWRSLAFPMLMFLAALQAVPKQTEEAAEVDGAGYWKRVRYVLVPAIMPVIVVTVIVLTINYFNMVVLVLDLTGGGPTGATEILGLRLYREAFEYFSVDTAATLTMVMLLINFVLAIFYFRALRRQAGGEA</sequence>
<evidence type="ECO:0000256" key="8">
    <source>
        <dbReference type="SAM" id="MobiDB-lite"/>
    </source>
</evidence>
<dbReference type="Gene3D" id="1.10.3720.10">
    <property type="entry name" value="MetI-like"/>
    <property type="match status" value="1"/>
</dbReference>
<dbReference type="PROSITE" id="PS50928">
    <property type="entry name" value="ABC_TM1"/>
    <property type="match status" value="1"/>
</dbReference>
<dbReference type="GO" id="GO:0005886">
    <property type="term" value="C:plasma membrane"/>
    <property type="evidence" value="ECO:0007669"/>
    <property type="project" value="UniProtKB-SubCell"/>
</dbReference>
<evidence type="ECO:0000256" key="7">
    <source>
        <dbReference type="RuleBase" id="RU363032"/>
    </source>
</evidence>
<evidence type="ECO:0000256" key="5">
    <source>
        <dbReference type="ARBA" id="ARBA00022989"/>
    </source>
</evidence>
<dbReference type="EMBL" id="JACHMM010000001">
    <property type="protein sequence ID" value="MBB5791295.1"/>
    <property type="molecule type" value="Genomic_DNA"/>
</dbReference>
<keyword evidence="10" id="KW-0762">Sugar transport</keyword>
<keyword evidence="6 7" id="KW-0472">Membrane</keyword>
<feature type="domain" description="ABC transmembrane type-1" evidence="9">
    <location>
        <begin position="90"/>
        <end position="303"/>
    </location>
</feature>
<dbReference type="Pfam" id="PF00528">
    <property type="entry name" value="BPD_transp_1"/>
    <property type="match status" value="1"/>
</dbReference>
<evidence type="ECO:0000256" key="4">
    <source>
        <dbReference type="ARBA" id="ARBA00022692"/>
    </source>
</evidence>
<gene>
    <name evidence="10" type="ORF">HD601_005870</name>
</gene>
<evidence type="ECO:0000259" key="9">
    <source>
        <dbReference type="PROSITE" id="PS50928"/>
    </source>
</evidence>
<feature type="transmembrane region" description="Helical" evidence="7">
    <location>
        <begin position="90"/>
        <end position="115"/>
    </location>
</feature>
<feature type="region of interest" description="Disordered" evidence="8">
    <location>
        <begin position="1"/>
        <end position="25"/>
    </location>
</feature>
<feature type="transmembrane region" description="Helical" evidence="7">
    <location>
        <begin position="225"/>
        <end position="247"/>
    </location>
</feature>
<comment type="subcellular location">
    <subcellularLocation>
        <location evidence="1 7">Cell membrane</location>
        <topology evidence="1 7">Multi-pass membrane protein</topology>
    </subcellularLocation>
</comment>
<dbReference type="InterPro" id="IPR050809">
    <property type="entry name" value="UgpAE/MalFG_permease"/>
</dbReference>
<feature type="transmembrane region" description="Helical" evidence="7">
    <location>
        <begin position="127"/>
        <end position="147"/>
    </location>
</feature>
<organism evidence="10 11">
    <name type="scientific">Jiangella mangrovi</name>
    <dbReference type="NCBI Taxonomy" id="1524084"/>
    <lineage>
        <taxon>Bacteria</taxon>
        <taxon>Bacillati</taxon>
        <taxon>Actinomycetota</taxon>
        <taxon>Actinomycetes</taxon>
        <taxon>Jiangellales</taxon>
        <taxon>Jiangellaceae</taxon>
        <taxon>Jiangella</taxon>
    </lineage>
</organism>
<dbReference type="InterPro" id="IPR035906">
    <property type="entry name" value="MetI-like_sf"/>
</dbReference>
<dbReference type="PANTHER" id="PTHR43227:SF8">
    <property type="entry name" value="DIACETYLCHITOBIOSE UPTAKE SYSTEM PERMEASE PROTEIN DASB"/>
    <property type="match status" value="1"/>
</dbReference>
<dbReference type="PANTHER" id="PTHR43227">
    <property type="entry name" value="BLL4140 PROTEIN"/>
    <property type="match status" value="1"/>
</dbReference>
<dbReference type="SUPFAM" id="SSF161098">
    <property type="entry name" value="MetI-like"/>
    <property type="match status" value="1"/>
</dbReference>
<keyword evidence="4 7" id="KW-0812">Transmembrane</keyword>
<dbReference type="RefSeq" id="WP_184827950.1">
    <property type="nucleotide sequence ID" value="NZ_JACHMM010000001.1"/>
</dbReference>
<feature type="transmembrane region" description="Helical" evidence="7">
    <location>
        <begin position="34"/>
        <end position="56"/>
    </location>
</feature>
<feature type="transmembrane region" description="Helical" evidence="7">
    <location>
        <begin position="285"/>
        <end position="304"/>
    </location>
</feature>
<feature type="compositionally biased region" description="Polar residues" evidence="8">
    <location>
        <begin position="1"/>
        <end position="15"/>
    </location>
</feature>
<protein>
    <submittedName>
        <fullName evidence="10">Multiple sugar transport system permease protein</fullName>
    </submittedName>
</protein>
<feature type="transmembrane region" description="Helical" evidence="7">
    <location>
        <begin position="186"/>
        <end position="204"/>
    </location>
</feature>
<keyword evidence="3" id="KW-1003">Cell membrane</keyword>
<evidence type="ECO:0000256" key="6">
    <source>
        <dbReference type="ARBA" id="ARBA00023136"/>
    </source>
</evidence>
<evidence type="ECO:0000256" key="2">
    <source>
        <dbReference type="ARBA" id="ARBA00022448"/>
    </source>
</evidence>
<dbReference type="CDD" id="cd06261">
    <property type="entry name" value="TM_PBP2"/>
    <property type="match status" value="1"/>
</dbReference>
<evidence type="ECO:0000256" key="1">
    <source>
        <dbReference type="ARBA" id="ARBA00004651"/>
    </source>
</evidence>
<keyword evidence="5 7" id="KW-1133">Transmembrane helix</keyword>
<dbReference type="InterPro" id="IPR000515">
    <property type="entry name" value="MetI-like"/>
</dbReference>
<comment type="similarity">
    <text evidence="7">Belongs to the binding-protein-dependent transport system permease family.</text>
</comment>
<keyword evidence="11" id="KW-1185">Reference proteome</keyword>